<dbReference type="EMBL" id="JAWONS010000184">
    <property type="protein sequence ID" value="MDW2798268.1"/>
    <property type="molecule type" value="Genomic_DNA"/>
</dbReference>
<dbReference type="InterPro" id="IPR025303">
    <property type="entry name" value="PdaC"/>
</dbReference>
<keyword evidence="1" id="KW-0812">Transmembrane</keyword>
<dbReference type="RefSeq" id="WP_318064511.1">
    <property type="nucleotide sequence ID" value="NZ_JAWONS010000184.1"/>
</dbReference>
<reference evidence="3 4" key="1">
    <citation type="submission" date="2023-10" db="EMBL/GenBank/DDBJ databases">
        <title>A novel Glycoside Hydrolase 43-Like Enzyme from Clostrdium boliviensis is an Endo-xylanase, and a Candidate for Xylooligosaccharides Production from Different Xylan Substrates.</title>
        <authorList>
            <person name="Alvarez M.T."/>
            <person name="Rocabado-Villegas L.R."/>
            <person name="Salas-Veizaga D.M."/>
            <person name="Linares-Pasten J.A."/>
            <person name="Gudmundsdottir E.E."/>
            <person name="Hreggvidsson G.O."/>
            <person name="Adlercreutz P."/>
            <person name="Nordberg Karlsson E."/>
        </authorList>
    </citation>
    <scope>NUCLEOTIDE SEQUENCE [LARGE SCALE GENOMIC DNA]</scope>
    <source>
        <strain evidence="3 4">E-1</strain>
    </source>
</reference>
<dbReference type="Proteomes" id="UP001276854">
    <property type="component" value="Unassembled WGS sequence"/>
</dbReference>
<dbReference type="Pfam" id="PF13739">
    <property type="entry name" value="PdaC"/>
    <property type="match status" value="1"/>
</dbReference>
<accession>A0ABU4GMU2</accession>
<feature type="transmembrane region" description="Helical" evidence="1">
    <location>
        <begin position="7"/>
        <end position="27"/>
    </location>
</feature>
<evidence type="ECO:0000256" key="1">
    <source>
        <dbReference type="SAM" id="Phobius"/>
    </source>
</evidence>
<dbReference type="Gene3D" id="3.30.565.40">
    <property type="entry name" value="Fervidobacterium nodosum Rt17-B1 like"/>
    <property type="match status" value="1"/>
</dbReference>
<feature type="domain" description="Deacetylase PdaC" evidence="2">
    <location>
        <begin position="61"/>
        <end position="137"/>
    </location>
</feature>
<gene>
    <name evidence="3" type="ORF">RZO55_11860</name>
</gene>
<organism evidence="3 4">
    <name type="scientific">Clostridium boliviensis</name>
    <dbReference type="NCBI Taxonomy" id="318465"/>
    <lineage>
        <taxon>Bacteria</taxon>
        <taxon>Bacillati</taxon>
        <taxon>Bacillota</taxon>
        <taxon>Clostridia</taxon>
        <taxon>Eubacteriales</taxon>
        <taxon>Clostridiaceae</taxon>
        <taxon>Clostridium</taxon>
    </lineage>
</organism>
<keyword evidence="1" id="KW-1133">Transmembrane helix</keyword>
<keyword evidence="1" id="KW-0472">Membrane</keyword>
<protein>
    <recommendedName>
        <fullName evidence="2">Deacetylase PdaC domain-containing protein</fullName>
    </recommendedName>
</protein>
<evidence type="ECO:0000259" key="2">
    <source>
        <dbReference type="Pfam" id="PF13739"/>
    </source>
</evidence>
<evidence type="ECO:0000313" key="4">
    <source>
        <dbReference type="Proteomes" id="UP001276854"/>
    </source>
</evidence>
<keyword evidence="4" id="KW-1185">Reference proteome</keyword>
<proteinExistence type="predicted"/>
<comment type="caution">
    <text evidence="3">The sequence shown here is derived from an EMBL/GenBank/DDBJ whole genome shotgun (WGS) entry which is preliminary data.</text>
</comment>
<name>A0ABU4GMU2_9CLOT</name>
<evidence type="ECO:0000313" key="3">
    <source>
        <dbReference type="EMBL" id="MDW2798268.1"/>
    </source>
</evidence>
<sequence length="440" mass="51582">MKKNKYIIVLIFIFLFCICIVGIYINYTNNTIKKVVQNKKNENSQDIDFEFITKKYSQYDKTKQINIDISYPEIHNFSDKKKQKIINDLIKEAALNPYNSISNNDQGIVQGTSWSIDYNIIYVTDSVISIIFEGYLYVQDNANGINWIYSTNINLISGKKIKISDIFYNTFKDKLNFNYFKSIDTDTQDAEQSALDELFNYHKNDFDNSDDNFYFTKDKFIIILPIDNYYRFASDYSDLLSTMREDSIIWKSIFAGYGISQYDNQKENYIELNTAKNQKIDAYELRNAISYNQLFYGKWKIVDYIPADLSLPTTYSGFDEDGNFKGPDVTNVIGEEITFEENYAEFSGNKHQFVYGPETYTHALQSDQEQIGYNYAKSLGIKGEYYSIVYFLLPDNYQVDQSTKYIHQIRIDDLCYLYIKDNETIYASNGIITYLLKRLD</sequence>